<evidence type="ECO:0000313" key="2">
    <source>
        <dbReference type="EMBL" id="VVC43824.1"/>
    </source>
</evidence>
<evidence type="ECO:0000313" key="3">
    <source>
        <dbReference type="Proteomes" id="UP000325440"/>
    </source>
</evidence>
<sequence length="288" mass="32107">MPSSTIEKKFDPVLGGHFILICFPSMLSIQLGKFYRSLNPISDCFQTSSVDVAKYSGCKTFHSSTHTSFTILETVVRPTLKENAIVWDQPDLLKKYQNWPWAAHLEFLKNTVVPRVTTSNVSQTHEISHIDEAYEQDETADSEIIVTLLSQMLPPKKTPKGKEVTEDVAAVITYLENKIKSKTDTKLDHIDNVALLFGLAELSEVDACTLTRSSPMYSTTSSWSDSNSNGADNFTGNIIHPLNYSNLHLSTDTPISSPLGSYQVSQSTRDLYENATMFIDTQPNNTQT</sequence>
<keyword evidence="1" id="KW-0812">Transmembrane</keyword>
<gene>
    <name evidence="2" type="ORF">CINCED_3A020663</name>
</gene>
<evidence type="ECO:0000256" key="1">
    <source>
        <dbReference type="SAM" id="Phobius"/>
    </source>
</evidence>
<name>A0A5E4NJH4_9HEMI</name>
<reference evidence="2 3" key="1">
    <citation type="submission" date="2019-08" db="EMBL/GenBank/DDBJ databases">
        <authorList>
            <person name="Alioto T."/>
            <person name="Alioto T."/>
            <person name="Gomez Garrido J."/>
        </authorList>
    </citation>
    <scope>NUCLEOTIDE SEQUENCE [LARGE SCALE GENOMIC DNA]</scope>
</reference>
<keyword evidence="1" id="KW-1133">Transmembrane helix</keyword>
<proteinExistence type="predicted"/>
<organism evidence="2 3">
    <name type="scientific">Cinara cedri</name>
    <dbReference type="NCBI Taxonomy" id="506608"/>
    <lineage>
        <taxon>Eukaryota</taxon>
        <taxon>Metazoa</taxon>
        <taxon>Ecdysozoa</taxon>
        <taxon>Arthropoda</taxon>
        <taxon>Hexapoda</taxon>
        <taxon>Insecta</taxon>
        <taxon>Pterygota</taxon>
        <taxon>Neoptera</taxon>
        <taxon>Paraneoptera</taxon>
        <taxon>Hemiptera</taxon>
        <taxon>Sternorrhyncha</taxon>
        <taxon>Aphidomorpha</taxon>
        <taxon>Aphidoidea</taxon>
        <taxon>Aphididae</taxon>
        <taxon>Lachninae</taxon>
        <taxon>Cinara</taxon>
    </lineage>
</organism>
<dbReference type="OrthoDB" id="6081971at2759"/>
<keyword evidence="3" id="KW-1185">Reference proteome</keyword>
<dbReference type="AlphaFoldDB" id="A0A5E4NJH4"/>
<keyword evidence="1" id="KW-0472">Membrane</keyword>
<dbReference type="EMBL" id="CABPRJ010002373">
    <property type="protein sequence ID" value="VVC43824.1"/>
    <property type="molecule type" value="Genomic_DNA"/>
</dbReference>
<accession>A0A5E4NJH4</accession>
<feature type="transmembrane region" description="Helical" evidence="1">
    <location>
        <begin position="12"/>
        <end position="32"/>
    </location>
</feature>
<protein>
    <submittedName>
        <fullName evidence="2">Uncharacterized protein</fullName>
    </submittedName>
</protein>
<dbReference type="Proteomes" id="UP000325440">
    <property type="component" value="Unassembled WGS sequence"/>
</dbReference>